<comment type="similarity">
    <text evidence="1">Belongs to the peptidase S58 family.</text>
</comment>
<dbReference type="Gene3D" id="3.60.70.12">
    <property type="entry name" value="L-amino peptidase D-ALA esterase/amidase"/>
    <property type="match status" value="1"/>
</dbReference>
<gene>
    <name evidence="3" type="ORF">EV216_13730</name>
</gene>
<keyword evidence="3" id="KW-0645">Protease</keyword>
<sequence length="359" mass="35699">MAGAASEAGPGALPPDPRGIFAKKKQGDGMRPGHRNLITDVAGLRVGQTEDARVRTGVSVLVGEAPFVAGVHVMGGAPGTRETDLLAPDRLVQRVDALVLAGGSAFGLEAASGVADGLRAMGRGFDVGGQRVPIVPGAILFDLLNGGDKDWAENTYGRLGRAALAAAGEDVALGSAGAGYGATTADLKGGLGSASVVLDSGITVGALVAVNAVGSAVMGGGPEFWAAPWEIGGEFGGLGQGRHDPAARPVTKLGAGQATTIAILATDAALTQAQATRLAIAAHDGIARALVPSHTPFDGDLVFAAATGARALADPDRDALMLGHAAACCLARAIARGVFHARPAPGDPLPCWQARFGGV</sequence>
<reference evidence="3 4" key="1">
    <citation type="submission" date="2019-03" db="EMBL/GenBank/DDBJ databases">
        <title>Genomic Encyclopedia of Type Strains, Phase IV (KMG-IV): sequencing the most valuable type-strain genomes for metagenomic binning, comparative biology and taxonomic classification.</title>
        <authorList>
            <person name="Goeker M."/>
        </authorList>
    </citation>
    <scope>NUCLEOTIDE SEQUENCE [LARGE SCALE GENOMIC DNA]</scope>
    <source>
        <strain evidence="3 4">DSM 21153</strain>
    </source>
</reference>
<dbReference type="PANTHER" id="PTHR36512">
    <property type="entry name" value="D-AMINOPEPTIDASE"/>
    <property type="match status" value="1"/>
</dbReference>
<dbReference type="InterPro" id="IPR005321">
    <property type="entry name" value="Peptidase_S58_DmpA"/>
</dbReference>
<keyword evidence="3" id="KW-0378">Hydrolase</keyword>
<organism evidence="3 4">
    <name type="scientific">Rhodovulum steppense</name>
    <dbReference type="NCBI Taxonomy" id="540251"/>
    <lineage>
        <taxon>Bacteria</taxon>
        <taxon>Pseudomonadati</taxon>
        <taxon>Pseudomonadota</taxon>
        <taxon>Alphaproteobacteria</taxon>
        <taxon>Rhodobacterales</taxon>
        <taxon>Paracoccaceae</taxon>
        <taxon>Rhodovulum</taxon>
    </lineage>
</organism>
<keyword evidence="4" id="KW-1185">Reference proteome</keyword>
<dbReference type="AlphaFoldDB" id="A0A4R1YHM9"/>
<proteinExistence type="inferred from homology"/>
<keyword evidence="3" id="KW-0031">Aminopeptidase</keyword>
<dbReference type="Pfam" id="PF03576">
    <property type="entry name" value="Peptidase_S58"/>
    <property type="match status" value="1"/>
</dbReference>
<dbReference type="SUPFAM" id="SSF56266">
    <property type="entry name" value="DmpA/ArgJ-like"/>
    <property type="match status" value="1"/>
</dbReference>
<dbReference type="EMBL" id="SLVM01000037">
    <property type="protein sequence ID" value="TCM75700.1"/>
    <property type="molecule type" value="Genomic_DNA"/>
</dbReference>
<evidence type="ECO:0000313" key="4">
    <source>
        <dbReference type="Proteomes" id="UP000295277"/>
    </source>
</evidence>
<comment type="caution">
    <text evidence="3">The sequence shown here is derived from an EMBL/GenBank/DDBJ whole genome shotgun (WGS) entry which is preliminary data.</text>
</comment>
<dbReference type="PANTHER" id="PTHR36512:SF3">
    <property type="entry name" value="BLR5678 PROTEIN"/>
    <property type="match status" value="1"/>
</dbReference>
<dbReference type="CDD" id="cd02252">
    <property type="entry name" value="nylC_like"/>
    <property type="match status" value="1"/>
</dbReference>
<protein>
    <submittedName>
        <fullName evidence="3">D-aminopeptidase</fullName>
    </submittedName>
</protein>
<dbReference type="GO" id="GO:0004177">
    <property type="term" value="F:aminopeptidase activity"/>
    <property type="evidence" value="ECO:0007669"/>
    <property type="project" value="UniProtKB-KW"/>
</dbReference>
<evidence type="ECO:0000256" key="1">
    <source>
        <dbReference type="ARBA" id="ARBA00007068"/>
    </source>
</evidence>
<dbReference type="InterPro" id="IPR016117">
    <property type="entry name" value="ArgJ-like_dom_sf"/>
</dbReference>
<evidence type="ECO:0000313" key="3">
    <source>
        <dbReference type="EMBL" id="TCM75700.1"/>
    </source>
</evidence>
<evidence type="ECO:0000256" key="2">
    <source>
        <dbReference type="SAM" id="MobiDB-lite"/>
    </source>
</evidence>
<dbReference type="Proteomes" id="UP000295277">
    <property type="component" value="Unassembled WGS sequence"/>
</dbReference>
<name>A0A4R1YHM9_9RHOB</name>
<feature type="region of interest" description="Disordered" evidence="2">
    <location>
        <begin position="1"/>
        <end position="30"/>
    </location>
</feature>
<accession>A0A4R1YHM9</accession>